<comment type="cofactor">
    <cofactor evidence="2">
        <name>Mn(2+)</name>
        <dbReference type="ChEBI" id="CHEBI:29035"/>
    </cofactor>
</comment>
<feature type="domain" description="Aminopeptidase P N-terminal" evidence="8">
    <location>
        <begin position="2"/>
        <end position="134"/>
    </location>
</feature>
<evidence type="ECO:0000313" key="10">
    <source>
        <dbReference type="Proteomes" id="UP000249547"/>
    </source>
</evidence>
<dbReference type="InterPro" id="IPR036005">
    <property type="entry name" value="Creatinase/aminopeptidase-like"/>
</dbReference>
<evidence type="ECO:0000256" key="4">
    <source>
        <dbReference type="ARBA" id="ARBA00012574"/>
    </source>
</evidence>
<dbReference type="SUPFAM" id="SSF53092">
    <property type="entry name" value="Creatinase/prolidase N-terminal domain"/>
    <property type="match status" value="1"/>
</dbReference>
<dbReference type="Gene3D" id="3.90.230.10">
    <property type="entry name" value="Creatinase/methionine aminopeptidase superfamily"/>
    <property type="match status" value="1"/>
</dbReference>
<dbReference type="GO" id="GO:0070006">
    <property type="term" value="F:metalloaminopeptidase activity"/>
    <property type="evidence" value="ECO:0007669"/>
    <property type="project" value="InterPro"/>
</dbReference>
<dbReference type="Pfam" id="PF05195">
    <property type="entry name" value="AMP_N"/>
    <property type="match status" value="1"/>
</dbReference>
<keyword evidence="7" id="KW-0464">Manganese</keyword>
<comment type="catalytic activity">
    <reaction evidence="1">
        <text>Release of any N-terminal amino acid, including proline, that is linked to proline, even from a dipeptide or tripeptide.</text>
        <dbReference type="EC" id="3.4.11.9"/>
    </reaction>
</comment>
<dbReference type="OrthoDB" id="9806388at2"/>
<keyword evidence="9" id="KW-0031">Aminopeptidase</keyword>
<gene>
    <name evidence="9" type="ORF">LX64_05092</name>
</gene>
<evidence type="ECO:0000256" key="3">
    <source>
        <dbReference type="ARBA" id="ARBA00008766"/>
    </source>
</evidence>
<evidence type="ECO:0000256" key="2">
    <source>
        <dbReference type="ARBA" id="ARBA00001936"/>
    </source>
</evidence>
<dbReference type="SUPFAM" id="SSF55920">
    <property type="entry name" value="Creatinase/aminopeptidase"/>
    <property type="match status" value="1"/>
</dbReference>
<dbReference type="EMBL" id="QLLL01000015">
    <property type="protein sequence ID" value="RAI97584.1"/>
    <property type="molecule type" value="Genomic_DNA"/>
</dbReference>
<name>A0A327Q120_9BACT</name>
<comment type="similarity">
    <text evidence="3">Belongs to the peptidase M24B family.</text>
</comment>
<dbReference type="SMART" id="SM01011">
    <property type="entry name" value="AMP_N"/>
    <property type="match status" value="1"/>
</dbReference>
<evidence type="ECO:0000256" key="7">
    <source>
        <dbReference type="ARBA" id="ARBA00023211"/>
    </source>
</evidence>
<dbReference type="GO" id="GO:0030145">
    <property type="term" value="F:manganese ion binding"/>
    <property type="evidence" value="ECO:0007669"/>
    <property type="project" value="InterPro"/>
</dbReference>
<reference evidence="9 10" key="1">
    <citation type="submission" date="2018-06" db="EMBL/GenBank/DDBJ databases">
        <title>Genomic Encyclopedia of Archaeal and Bacterial Type Strains, Phase II (KMG-II): from individual species to whole genera.</title>
        <authorList>
            <person name="Goeker M."/>
        </authorList>
    </citation>
    <scope>NUCLEOTIDE SEQUENCE [LARGE SCALE GENOMIC DNA]</scope>
    <source>
        <strain evidence="9 10">DSM 23857</strain>
    </source>
</reference>
<dbReference type="InterPro" id="IPR000994">
    <property type="entry name" value="Pept_M24"/>
</dbReference>
<keyword evidence="5" id="KW-0479">Metal-binding</keyword>
<keyword evidence="10" id="KW-1185">Reference proteome</keyword>
<sequence length="461" mass="50777">MFNKDTYVQRRQQLIADVKEGLIVLVGNEPSSMNYKDNEYHFRQDSSFLYFTGLQSPSLVLVIDTAANKTTLFGDNPSIDYIIWTGAVSSVEERAAKAGIEHVQPLSALQHVLSTAQQQKQTIHYLPPYRMDTTVYIAELLGIPYQSVKEKASLPLIKAIIKQRAVKSAEELVQIEEAVNTTAAMHAKAIQLGAPGVTEMYIAGIINGIAVSGGGNLSFPSIVTQNGQYLHNHASNAPLQAGKLLLCDAGAENRMCYAGDLTRTSPVDKTFTTKQKEIYQIVLDAQLAAIAALKPGTLFRDVHTIAAEKLVEGLIQIGLCKGDPKEAVKNDVHTLFFQCGLGHMMGLDVHDMENLGEQNVGYTDQLIKGTTFGWKSLRLGRALEEGFVVTIEPGLYFVPELMDNWYAEKKNEAFINYDKVFAYKDFGGIRIEDDFVITQNGSRLLGNPLPKTIAEIEAMKA</sequence>
<evidence type="ECO:0000256" key="1">
    <source>
        <dbReference type="ARBA" id="ARBA00001424"/>
    </source>
</evidence>
<dbReference type="InterPro" id="IPR052433">
    <property type="entry name" value="X-Pro_dipept-like"/>
</dbReference>
<dbReference type="RefSeq" id="WP_111600466.1">
    <property type="nucleotide sequence ID" value="NZ_QLLL01000015.1"/>
</dbReference>
<protein>
    <recommendedName>
        <fullName evidence="4">Xaa-Pro aminopeptidase</fullName>
        <ecNumber evidence="4">3.4.11.9</ecNumber>
    </recommendedName>
</protein>
<dbReference type="EC" id="3.4.11.9" evidence="4"/>
<dbReference type="GO" id="GO:0005829">
    <property type="term" value="C:cytosol"/>
    <property type="evidence" value="ECO:0007669"/>
    <property type="project" value="TreeGrafter"/>
</dbReference>
<evidence type="ECO:0000259" key="8">
    <source>
        <dbReference type="SMART" id="SM01011"/>
    </source>
</evidence>
<comment type="caution">
    <text evidence="9">The sequence shown here is derived from an EMBL/GenBank/DDBJ whole genome shotgun (WGS) entry which is preliminary data.</text>
</comment>
<dbReference type="PANTHER" id="PTHR43226:SF4">
    <property type="entry name" value="XAA-PRO AMINOPEPTIDASE 3"/>
    <property type="match status" value="1"/>
</dbReference>
<dbReference type="Proteomes" id="UP000249547">
    <property type="component" value="Unassembled WGS sequence"/>
</dbReference>
<accession>A0A327Q120</accession>
<dbReference type="Gene3D" id="3.40.350.10">
    <property type="entry name" value="Creatinase/prolidase N-terminal domain"/>
    <property type="match status" value="1"/>
</dbReference>
<evidence type="ECO:0000256" key="5">
    <source>
        <dbReference type="ARBA" id="ARBA00022723"/>
    </source>
</evidence>
<keyword evidence="6" id="KW-0378">Hydrolase</keyword>
<keyword evidence="9" id="KW-0645">Protease</keyword>
<evidence type="ECO:0000313" key="9">
    <source>
        <dbReference type="EMBL" id="RAI97584.1"/>
    </source>
</evidence>
<proteinExistence type="inferred from homology"/>
<dbReference type="PANTHER" id="PTHR43226">
    <property type="entry name" value="XAA-PRO AMINOPEPTIDASE 3"/>
    <property type="match status" value="1"/>
</dbReference>
<dbReference type="Pfam" id="PF00557">
    <property type="entry name" value="Peptidase_M24"/>
    <property type="match status" value="1"/>
</dbReference>
<evidence type="ECO:0000256" key="6">
    <source>
        <dbReference type="ARBA" id="ARBA00022801"/>
    </source>
</evidence>
<dbReference type="InterPro" id="IPR007865">
    <property type="entry name" value="Aminopep_P_N"/>
</dbReference>
<dbReference type="AlphaFoldDB" id="A0A327Q120"/>
<dbReference type="GO" id="GO:0006508">
    <property type="term" value="P:proteolysis"/>
    <property type="evidence" value="ECO:0007669"/>
    <property type="project" value="TreeGrafter"/>
</dbReference>
<dbReference type="InterPro" id="IPR029149">
    <property type="entry name" value="Creatin/AminoP/Spt16_N"/>
</dbReference>
<organism evidence="9 10">
    <name type="scientific">Chitinophaga skermanii</name>
    <dbReference type="NCBI Taxonomy" id="331697"/>
    <lineage>
        <taxon>Bacteria</taxon>
        <taxon>Pseudomonadati</taxon>
        <taxon>Bacteroidota</taxon>
        <taxon>Chitinophagia</taxon>
        <taxon>Chitinophagales</taxon>
        <taxon>Chitinophagaceae</taxon>
        <taxon>Chitinophaga</taxon>
    </lineage>
</organism>